<dbReference type="SUPFAM" id="SSF51556">
    <property type="entry name" value="Metallo-dependent hydrolases"/>
    <property type="match status" value="1"/>
</dbReference>
<evidence type="ECO:0000256" key="1">
    <source>
        <dbReference type="ARBA" id="ARBA00022723"/>
    </source>
</evidence>
<reference evidence="6 7" key="1">
    <citation type="submission" date="2019-04" db="EMBL/GenBank/DDBJ databases">
        <authorList>
            <person name="Liu A."/>
        </authorList>
    </citation>
    <scope>NUCLEOTIDE SEQUENCE [LARGE SCALE GENOMIC DNA]</scope>
    <source>
        <strain evidence="6 7">RZ03</strain>
    </source>
</reference>
<feature type="modified residue" description="N6-carboxylysine" evidence="3 5">
    <location>
        <position position="165"/>
    </location>
</feature>
<comment type="caution">
    <text evidence="6">The sequence shown here is derived from an EMBL/GenBank/DDBJ whole genome shotgun (WGS) entry which is preliminary data.</text>
</comment>
<evidence type="ECO:0000256" key="3">
    <source>
        <dbReference type="PIRSR" id="PIRSR601559-50"/>
    </source>
</evidence>
<keyword evidence="1 4" id="KW-0479">Metal-binding</keyword>
<dbReference type="RefSeq" id="WP_135878657.1">
    <property type="nucleotide sequence ID" value="NZ_SRSO01000035.1"/>
</dbReference>
<dbReference type="Proteomes" id="UP000307602">
    <property type="component" value="Unassembled WGS sequence"/>
</dbReference>
<comment type="cofactor">
    <cofactor evidence="4">
        <name>a divalent metal cation</name>
        <dbReference type="ChEBI" id="CHEBI:60240"/>
    </cofactor>
    <text evidence="4">Binds 2 divalent metal cations per subunit.</text>
</comment>
<dbReference type="AlphaFoldDB" id="A0A4S1DS26"/>
<feature type="binding site" evidence="4">
    <location>
        <position position="282"/>
    </location>
    <ligand>
        <name>Zn(2+)</name>
        <dbReference type="ChEBI" id="CHEBI:29105"/>
        <label>1</label>
    </ligand>
</feature>
<dbReference type="PROSITE" id="PS51257">
    <property type="entry name" value="PROKAR_LIPOPROTEIN"/>
    <property type="match status" value="1"/>
</dbReference>
<dbReference type="EMBL" id="SRSO01000035">
    <property type="protein sequence ID" value="TGV00741.1"/>
    <property type="molecule type" value="Genomic_DNA"/>
</dbReference>
<dbReference type="Gene3D" id="3.20.20.140">
    <property type="entry name" value="Metal-dependent hydrolases"/>
    <property type="match status" value="1"/>
</dbReference>
<evidence type="ECO:0000313" key="6">
    <source>
        <dbReference type="EMBL" id="TGV00741.1"/>
    </source>
</evidence>
<dbReference type="PANTHER" id="PTHR10819:SF3">
    <property type="entry name" value="PHOSPHOTRIESTERASE-RELATED PROTEIN"/>
    <property type="match status" value="1"/>
</dbReference>
<organism evidence="6 7">
    <name type="scientific">Flavivirga rizhaonensis</name>
    <dbReference type="NCBI Taxonomy" id="2559571"/>
    <lineage>
        <taxon>Bacteria</taxon>
        <taxon>Pseudomonadati</taxon>
        <taxon>Bacteroidota</taxon>
        <taxon>Flavobacteriia</taxon>
        <taxon>Flavobacteriales</taxon>
        <taxon>Flavobacteriaceae</taxon>
        <taxon>Flavivirga</taxon>
    </lineage>
</organism>
<dbReference type="PANTHER" id="PTHR10819">
    <property type="entry name" value="PHOSPHOTRIESTERASE-RELATED"/>
    <property type="match status" value="1"/>
</dbReference>
<evidence type="ECO:0000256" key="5">
    <source>
        <dbReference type="PROSITE-ProRule" id="PRU00679"/>
    </source>
</evidence>
<dbReference type="OrthoDB" id="105927at2"/>
<dbReference type="GO" id="GO:0016787">
    <property type="term" value="F:hydrolase activity"/>
    <property type="evidence" value="ECO:0007669"/>
    <property type="project" value="UniProtKB-KW"/>
</dbReference>
<evidence type="ECO:0000256" key="4">
    <source>
        <dbReference type="PIRSR" id="PIRSR601559-51"/>
    </source>
</evidence>
<sequence length="335" mass="37791">MNSGTFKSFILITIIFFMVGCRKDKALNQINTVQGSIKPEALGMSLSHEHIMSNFGKDISETSVYDSIKLFNQVVPYLKKMKSLGVNSIFDCTAEYFGRRVDLLKMISDSTDVQIITNTGIYGAANDRYIPEFAYQASVESISEVWINEFENGIRDTGIKPGFIKLAFDDTKAPSDIDRKLFEAGLLTHLNTGLTLAVHTGKNIEAVKLQETLLNKYNVDLSAWVWTHANKVDDDQILIDYANKGAWISLDGVRESNTTKYIERIKLFKQKNLLHKILLSHDGNGFPKGGKIRKFEAIFQNLIPDMLKNGFSEKEINQILISNPKEALKIRVRKA</sequence>
<dbReference type="Pfam" id="PF02126">
    <property type="entry name" value="PTE"/>
    <property type="match status" value="1"/>
</dbReference>
<feature type="binding site" evidence="4">
    <location>
        <position position="50"/>
    </location>
    <ligand>
        <name>Zn(2+)</name>
        <dbReference type="ChEBI" id="CHEBI:29105"/>
        <label>1</label>
    </ligand>
</feature>
<proteinExistence type="inferred from homology"/>
<dbReference type="PROSITE" id="PS51347">
    <property type="entry name" value="PHOSPHOTRIESTERASE_2"/>
    <property type="match status" value="1"/>
</dbReference>
<evidence type="ECO:0000313" key="7">
    <source>
        <dbReference type="Proteomes" id="UP000307602"/>
    </source>
</evidence>
<comment type="similarity">
    <text evidence="5">Belongs to the metallo-dependent hydrolases superfamily. Phosphotriesterase family.</text>
</comment>
<feature type="binding site" evidence="4">
    <location>
        <position position="48"/>
    </location>
    <ligand>
        <name>Zn(2+)</name>
        <dbReference type="ChEBI" id="CHEBI:29105"/>
        <label>1</label>
    </ligand>
</feature>
<dbReference type="InterPro" id="IPR032466">
    <property type="entry name" value="Metal_Hydrolase"/>
</dbReference>
<feature type="binding site" description="via carbamate group" evidence="4">
    <location>
        <position position="165"/>
    </location>
    <ligand>
        <name>Zn(2+)</name>
        <dbReference type="ChEBI" id="CHEBI:29105"/>
        <label>1</label>
    </ligand>
</feature>
<gene>
    <name evidence="6" type="ORF">EM932_18310</name>
</gene>
<dbReference type="InterPro" id="IPR001559">
    <property type="entry name" value="Phosphotriesterase"/>
</dbReference>
<keyword evidence="7" id="KW-1185">Reference proteome</keyword>
<keyword evidence="2" id="KW-0378">Hydrolase</keyword>
<feature type="binding site" evidence="4">
    <location>
        <position position="199"/>
    </location>
    <ligand>
        <name>Zn(2+)</name>
        <dbReference type="ChEBI" id="CHEBI:29105"/>
        <label>2</label>
    </ligand>
</feature>
<name>A0A4S1DS26_9FLAO</name>
<feature type="binding site" evidence="4">
    <location>
        <position position="228"/>
    </location>
    <ligand>
        <name>Zn(2+)</name>
        <dbReference type="ChEBI" id="CHEBI:29105"/>
        <label>2</label>
    </ligand>
</feature>
<accession>A0A4S1DS26</accession>
<feature type="binding site" description="via carbamate group" evidence="4">
    <location>
        <position position="165"/>
    </location>
    <ligand>
        <name>Zn(2+)</name>
        <dbReference type="ChEBI" id="CHEBI:29105"/>
        <label>2</label>
    </ligand>
</feature>
<evidence type="ECO:0000256" key="2">
    <source>
        <dbReference type="ARBA" id="ARBA00022801"/>
    </source>
</evidence>
<protein>
    <submittedName>
        <fullName evidence="6">Phosphotriesterase</fullName>
    </submittedName>
</protein>
<dbReference type="GO" id="GO:0008270">
    <property type="term" value="F:zinc ion binding"/>
    <property type="evidence" value="ECO:0007669"/>
    <property type="project" value="InterPro"/>
</dbReference>